<feature type="domain" description="F-box" evidence="13">
    <location>
        <begin position="22"/>
        <end position="71"/>
    </location>
</feature>
<dbReference type="PANTHER" id="PTHR12604">
    <property type="entry name" value="KU AUTOANTIGEN DNA HELICASE"/>
    <property type="match status" value="1"/>
</dbReference>
<evidence type="ECO:0000256" key="2">
    <source>
        <dbReference type="ARBA" id="ARBA00007726"/>
    </source>
</evidence>
<evidence type="ECO:0000313" key="15">
    <source>
        <dbReference type="Proteomes" id="UP000467841"/>
    </source>
</evidence>
<comment type="subcellular location">
    <subcellularLocation>
        <location evidence="1">Nucleus</location>
    </subcellularLocation>
</comment>
<dbReference type="InterPro" id="IPR001810">
    <property type="entry name" value="F-box_dom"/>
</dbReference>
<evidence type="ECO:0000256" key="12">
    <source>
        <dbReference type="SAM" id="MobiDB-lite"/>
    </source>
</evidence>
<organism evidence="14 15">
    <name type="scientific">Microthlaspi erraticum</name>
    <dbReference type="NCBI Taxonomy" id="1685480"/>
    <lineage>
        <taxon>Eukaryota</taxon>
        <taxon>Viridiplantae</taxon>
        <taxon>Streptophyta</taxon>
        <taxon>Embryophyta</taxon>
        <taxon>Tracheophyta</taxon>
        <taxon>Spermatophyta</taxon>
        <taxon>Magnoliopsida</taxon>
        <taxon>eudicotyledons</taxon>
        <taxon>Gunneridae</taxon>
        <taxon>Pentapetalae</taxon>
        <taxon>rosids</taxon>
        <taxon>malvids</taxon>
        <taxon>Brassicales</taxon>
        <taxon>Brassicaceae</taxon>
        <taxon>Coluteocarpeae</taxon>
        <taxon>Microthlaspi</taxon>
    </lineage>
</organism>
<dbReference type="InterPro" id="IPR036465">
    <property type="entry name" value="vWFA_dom_sf"/>
</dbReference>
<dbReference type="SMART" id="SM00256">
    <property type="entry name" value="FBOX"/>
    <property type="match status" value="1"/>
</dbReference>
<dbReference type="GO" id="GO:0042162">
    <property type="term" value="F:telomeric DNA binding"/>
    <property type="evidence" value="ECO:0007669"/>
    <property type="project" value="InterPro"/>
</dbReference>
<dbReference type="Proteomes" id="UP000467841">
    <property type="component" value="Unassembled WGS sequence"/>
</dbReference>
<dbReference type="InterPro" id="IPR016194">
    <property type="entry name" value="SPOC-like_C_dom_sf"/>
</dbReference>
<keyword evidence="4" id="KW-0227">DNA damage</keyword>
<dbReference type="InterPro" id="IPR014893">
    <property type="entry name" value="Ku_PK_bind"/>
</dbReference>
<evidence type="ECO:0000256" key="4">
    <source>
        <dbReference type="ARBA" id="ARBA00022763"/>
    </source>
</evidence>
<name>A0A6D2KK81_9BRAS</name>
<dbReference type="GO" id="GO:0003678">
    <property type="term" value="F:DNA helicase activity"/>
    <property type="evidence" value="ECO:0007669"/>
    <property type="project" value="InterPro"/>
</dbReference>
<dbReference type="InterPro" id="IPR017451">
    <property type="entry name" value="F-box-assoc_interact_dom"/>
</dbReference>
<dbReference type="NCBIfam" id="TIGR01640">
    <property type="entry name" value="F_box_assoc_1"/>
    <property type="match status" value="1"/>
</dbReference>
<sequence length="1038" mass="117526">MKTQQQQQRHEDNDKGVITIRGNNIEPIPLDMIIEILKRLPAKSLMRFICVSKQWCSIIRSRSFTSSFMSMSLSRPRLLFCYDIYHHPIHNDNRLLFLSLPLLPQESKQASSMVFKHDFPFPDSSNYTSMVFCNLVRGIICMYVSGGYLLCNPTTRQVLKIPNVSCSNLDYSKCFMCLAYDTSKDQFKIFNRMVSLSGTSHHSVCALELGQEPSFSSWSHVESSVLYDGVCTNVVSIDGVVYYGACKGCFVIVSVDVVSERLLLIETPHKDYYVHCLINYKGKLACVCFLSVFSHWNYLLHVLDDAKKQIWSTKIGVYTPVTDAYPNIGVRICISSTNDGKIIFVPGSSANAFEILYHDLEKCTMRRRGLIGEIKVDDKLLSNRLSMARNREGLVLLLDVGPAMHSILDDVEKTCSLLLQKKLIYNKFDEVGIVAFGTEATDNELARDIGGYENVTVLRNIRVVDEVVAENVKRLPRGTVAGDFLDALIVGMDMLIKKYGALQKGKKRLCLITNAACPTKDPFEGTKDEQVSTIAIKMAEEGIKMESIVMRSNASGGGDAHEKIVEENDHLLNLFSSNAFAKTVYVESPLSLLGSLKTRRVAPVTIFRGDLEINPTMKLKVWVYKKVAEERLPTLKMYSDKAPPTDKFAKHEVKIDYDYKVTAESSEVLAPEERIKGFRYGPHVIPISPDEMETLKFKTEKGMKLLGFTEASNILRHYYMKDVNIVVPDPSKEKSMIAVSAIAKAMKETNKVAIVRCVWRNGQTNVVVGVLTPNVSERDDTPDSFYFNVLPFAEDIREFPFPSFSRFPGSWKPDEQQQAVADNFVKMLDLAPSPKEEVLKPELTPNPVLQRFYEYLELKSRSADAALPPVDEVFKKIMEQDQELTCNNKSIMDAVRGSFEVKENPKLKKSCKRYLRDKPSVSDDEDNRMITYNADENKVDTVGEANPIQDFEAMISRRDHSDWIDKAISCVLEQEPKQFNEFLNHLYELCQERNLSHFLRHFTLKKITLIPKSEAADSDVADEDAGDFAVKQEPKLES</sequence>
<gene>
    <name evidence="14" type="ORF">MERR_LOCUS35343</name>
</gene>
<keyword evidence="5" id="KW-0378">Hydrolase</keyword>
<accession>A0A6D2KK81</accession>
<keyword evidence="11" id="KW-0539">Nucleus</keyword>
<dbReference type="Gene3D" id="1.25.40.240">
    <property type="entry name" value="Ku, C-terminal domain"/>
    <property type="match status" value="1"/>
</dbReference>
<dbReference type="Pfam" id="PF03730">
    <property type="entry name" value="Ku_C"/>
    <property type="match status" value="1"/>
</dbReference>
<reference evidence="14" key="1">
    <citation type="submission" date="2020-01" db="EMBL/GenBank/DDBJ databases">
        <authorList>
            <person name="Mishra B."/>
        </authorList>
    </citation>
    <scope>NUCLEOTIDE SEQUENCE [LARGE SCALE GENOMIC DNA]</scope>
</reference>
<dbReference type="GO" id="GO:0043564">
    <property type="term" value="C:Ku70:Ku80 complex"/>
    <property type="evidence" value="ECO:0007669"/>
    <property type="project" value="InterPro"/>
</dbReference>
<dbReference type="Gene3D" id="1.20.1280.50">
    <property type="match status" value="1"/>
</dbReference>
<dbReference type="SUPFAM" id="SSF81383">
    <property type="entry name" value="F-box domain"/>
    <property type="match status" value="1"/>
</dbReference>
<dbReference type="InterPro" id="IPR005161">
    <property type="entry name" value="Ku_N"/>
</dbReference>
<evidence type="ECO:0000256" key="11">
    <source>
        <dbReference type="ARBA" id="ARBA00023242"/>
    </source>
</evidence>
<evidence type="ECO:0000259" key="13">
    <source>
        <dbReference type="PROSITE" id="PS50181"/>
    </source>
</evidence>
<dbReference type="InterPro" id="IPR036047">
    <property type="entry name" value="F-box-like_dom_sf"/>
</dbReference>
<keyword evidence="10" id="KW-0234">DNA repair</keyword>
<evidence type="ECO:0000256" key="5">
    <source>
        <dbReference type="ARBA" id="ARBA00022801"/>
    </source>
</evidence>
<dbReference type="CDD" id="cd22157">
    <property type="entry name" value="F-box_AtFBW1-like"/>
    <property type="match status" value="1"/>
</dbReference>
<dbReference type="AlphaFoldDB" id="A0A6D2KK81"/>
<dbReference type="PANTHER" id="PTHR12604:SF4">
    <property type="entry name" value="X-RAY REPAIR CROSS-COMPLEMENTING PROTEIN 5"/>
    <property type="match status" value="1"/>
</dbReference>
<dbReference type="FunFam" id="2.40.290.10:FF:000006">
    <property type="entry name" value="ATP-dependent DNA helicase 2 subunit KU80"/>
    <property type="match status" value="1"/>
</dbReference>
<evidence type="ECO:0000256" key="7">
    <source>
        <dbReference type="ARBA" id="ARBA00022840"/>
    </source>
</evidence>
<dbReference type="Gene3D" id="1.10.1600.10">
    <property type="match status" value="1"/>
</dbReference>
<evidence type="ECO:0000256" key="1">
    <source>
        <dbReference type="ARBA" id="ARBA00004123"/>
    </source>
</evidence>
<dbReference type="EMBL" id="CACVBM020001385">
    <property type="protein sequence ID" value="CAA7048108.1"/>
    <property type="molecule type" value="Genomic_DNA"/>
</dbReference>
<evidence type="ECO:0000256" key="6">
    <source>
        <dbReference type="ARBA" id="ARBA00022806"/>
    </source>
</evidence>
<dbReference type="Gene3D" id="3.40.50.410">
    <property type="entry name" value="von Willebrand factor, type A domain"/>
    <property type="match status" value="1"/>
</dbReference>
<keyword evidence="8" id="KW-0238">DNA-binding</keyword>
<keyword evidence="7" id="KW-0067">ATP-binding</keyword>
<dbReference type="FunFam" id="3.40.50.410:FF:000102">
    <property type="entry name" value="ATP-dependent DNA helicase 2 subunit KU80"/>
    <property type="match status" value="1"/>
</dbReference>
<comment type="caution">
    <text evidence="14">The sequence shown here is derived from an EMBL/GenBank/DDBJ whole genome shotgun (WGS) entry which is preliminary data.</text>
</comment>
<dbReference type="Pfam" id="PF08785">
    <property type="entry name" value="Ku_PK_bind"/>
    <property type="match status" value="1"/>
</dbReference>
<feature type="compositionally biased region" description="Acidic residues" evidence="12">
    <location>
        <begin position="1016"/>
        <end position="1026"/>
    </location>
</feature>
<dbReference type="Pfam" id="PF00646">
    <property type="entry name" value="F-box"/>
    <property type="match status" value="1"/>
</dbReference>
<evidence type="ECO:0000313" key="14">
    <source>
        <dbReference type="EMBL" id="CAA7048108.1"/>
    </source>
</evidence>
<dbReference type="InterPro" id="IPR006164">
    <property type="entry name" value="DNA_bd_Ku70/Ku80"/>
</dbReference>
<dbReference type="SUPFAM" id="SSF53300">
    <property type="entry name" value="vWA-like"/>
    <property type="match status" value="1"/>
</dbReference>
<dbReference type="InterPro" id="IPR013187">
    <property type="entry name" value="F-box-assoc_dom_typ3"/>
</dbReference>
<dbReference type="InterPro" id="IPR005160">
    <property type="entry name" value="Ku_C"/>
</dbReference>
<dbReference type="GO" id="GO:0016787">
    <property type="term" value="F:hydrolase activity"/>
    <property type="evidence" value="ECO:0007669"/>
    <property type="project" value="UniProtKB-KW"/>
</dbReference>
<dbReference type="InterPro" id="IPR024193">
    <property type="entry name" value="Ku80"/>
</dbReference>
<evidence type="ECO:0000256" key="8">
    <source>
        <dbReference type="ARBA" id="ARBA00023125"/>
    </source>
</evidence>
<dbReference type="SMART" id="SM00559">
    <property type="entry name" value="Ku78"/>
    <property type="match status" value="1"/>
</dbReference>
<dbReference type="OrthoDB" id="30826at2759"/>
<evidence type="ECO:0000256" key="10">
    <source>
        <dbReference type="ARBA" id="ARBA00023204"/>
    </source>
</evidence>
<proteinExistence type="inferred from homology"/>
<keyword evidence="9" id="KW-0233">DNA recombination</keyword>
<dbReference type="GO" id="GO:0003690">
    <property type="term" value="F:double-stranded DNA binding"/>
    <property type="evidence" value="ECO:0007669"/>
    <property type="project" value="TreeGrafter"/>
</dbReference>
<dbReference type="PROSITE" id="PS50181">
    <property type="entry name" value="FBOX"/>
    <property type="match status" value="1"/>
</dbReference>
<dbReference type="Pfam" id="PF02735">
    <property type="entry name" value="Ku"/>
    <property type="match status" value="1"/>
</dbReference>
<dbReference type="SUPFAM" id="SSF100939">
    <property type="entry name" value="SPOC domain-like"/>
    <property type="match status" value="1"/>
</dbReference>
<dbReference type="Gene3D" id="2.40.290.10">
    <property type="match status" value="1"/>
</dbReference>
<dbReference type="FunFam" id="1.10.1600.10:FF:000002">
    <property type="entry name" value="X-ray repair cross-complementing protein 5"/>
    <property type="match status" value="1"/>
</dbReference>
<dbReference type="SUPFAM" id="SSF101420">
    <property type="entry name" value="C-terminal domain of Ku80"/>
    <property type="match status" value="1"/>
</dbReference>
<dbReference type="CDD" id="cd00873">
    <property type="entry name" value="KU80"/>
    <property type="match status" value="1"/>
</dbReference>
<dbReference type="GO" id="GO:0006303">
    <property type="term" value="P:double-strand break repair via nonhomologous end joining"/>
    <property type="evidence" value="ECO:0007669"/>
    <property type="project" value="InterPro"/>
</dbReference>
<dbReference type="InterPro" id="IPR036494">
    <property type="entry name" value="Ku_C_sf"/>
</dbReference>
<dbReference type="Pfam" id="PF03731">
    <property type="entry name" value="Ku_N"/>
    <property type="match status" value="1"/>
</dbReference>
<dbReference type="GO" id="GO:0003684">
    <property type="term" value="F:damaged DNA binding"/>
    <property type="evidence" value="ECO:0007669"/>
    <property type="project" value="InterPro"/>
</dbReference>
<evidence type="ECO:0000256" key="3">
    <source>
        <dbReference type="ARBA" id="ARBA00022741"/>
    </source>
</evidence>
<dbReference type="GO" id="GO:0005524">
    <property type="term" value="F:ATP binding"/>
    <property type="evidence" value="ECO:0007669"/>
    <property type="project" value="UniProtKB-KW"/>
</dbReference>
<dbReference type="GO" id="GO:0000723">
    <property type="term" value="P:telomere maintenance"/>
    <property type="evidence" value="ECO:0007669"/>
    <property type="project" value="InterPro"/>
</dbReference>
<protein>
    <recommendedName>
        <fullName evidence="13">F-box domain-containing protein</fullName>
    </recommendedName>
</protein>
<dbReference type="GO" id="GO:0006310">
    <property type="term" value="P:DNA recombination"/>
    <property type="evidence" value="ECO:0007669"/>
    <property type="project" value="UniProtKB-KW"/>
</dbReference>
<keyword evidence="6" id="KW-0347">Helicase</keyword>
<comment type="similarity">
    <text evidence="2">Belongs to the ku80 family.</text>
</comment>
<feature type="region of interest" description="Disordered" evidence="12">
    <location>
        <begin position="1014"/>
        <end position="1038"/>
    </location>
</feature>
<evidence type="ECO:0000256" key="9">
    <source>
        <dbReference type="ARBA" id="ARBA00023172"/>
    </source>
</evidence>
<dbReference type="Pfam" id="PF08268">
    <property type="entry name" value="FBA_3"/>
    <property type="match status" value="1"/>
</dbReference>
<keyword evidence="3" id="KW-0547">Nucleotide-binding</keyword>
<keyword evidence="15" id="KW-1185">Reference proteome</keyword>